<accession>A0A2D2CV17</accession>
<organism evidence="2 3">
    <name type="scientific">Methylosinus trichosporium (strain ATCC 35070 / NCIMB 11131 / UNIQEM 75 / OB3b)</name>
    <dbReference type="NCBI Taxonomy" id="595536"/>
    <lineage>
        <taxon>Bacteria</taxon>
        <taxon>Pseudomonadati</taxon>
        <taxon>Pseudomonadota</taxon>
        <taxon>Alphaproteobacteria</taxon>
        <taxon>Hyphomicrobiales</taxon>
        <taxon>Methylocystaceae</taxon>
        <taxon>Methylosinus</taxon>
    </lineage>
</organism>
<dbReference type="EMBL" id="CP023737">
    <property type="protein sequence ID" value="ATQ66598.1"/>
    <property type="molecule type" value="Genomic_DNA"/>
</dbReference>
<dbReference type="AlphaFoldDB" id="A0A2D2CV17"/>
<keyword evidence="3" id="KW-1185">Reference proteome</keyword>
<dbReference type="STRING" id="595536.GCA_000178815_00777"/>
<evidence type="ECO:0000256" key="1">
    <source>
        <dbReference type="SAM" id="SignalP"/>
    </source>
</evidence>
<keyword evidence="1" id="KW-0732">Signal</keyword>
<evidence type="ECO:0000313" key="3">
    <source>
        <dbReference type="Proteomes" id="UP000230709"/>
    </source>
</evidence>
<dbReference type="KEGG" id="mtw:CQW49_00840"/>
<feature type="signal peptide" evidence="1">
    <location>
        <begin position="1"/>
        <end position="22"/>
    </location>
</feature>
<feature type="chain" id="PRO_5013790083" evidence="1">
    <location>
        <begin position="23"/>
        <end position="408"/>
    </location>
</feature>
<gene>
    <name evidence="2" type="ORF">CQW49_00840</name>
</gene>
<reference evidence="3" key="1">
    <citation type="submission" date="2017-10" db="EMBL/GenBank/DDBJ databases">
        <title>Completed PacBio SMRT sequence of Methylosinus trichosporium OB3b reveals presence of a third large plasmid.</title>
        <authorList>
            <person name="Charles T.C."/>
            <person name="Lynch M.D.J."/>
            <person name="Heil J.R."/>
            <person name="Cheng J."/>
        </authorList>
    </citation>
    <scope>NUCLEOTIDE SEQUENCE [LARGE SCALE GENOMIC DNA]</scope>
    <source>
        <strain evidence="3">OB3b</strain>
    </source>
</reference>
<proteinExistence type="predicted"/>
<dbReference type="RefSeq" id="WP_024749393.1">
    <property type="nucleotide sequence ID" value="NZ_ADVE02000001.1"/>
</dbReference>
<sequence>MRRAPRRLARLAAALMAAFALAFEIFRLGAADALATSEPETAIAFDGLQPVAALRLAERRMAEEPAAAAAVAAALLARDPLAPGALTLLATATARGGDAARAARMFHVAGAHLPIDLAAHAALFDLALPARDAASALAELDILLRARPFLAPRMGAPVAALLALGPQAEQGFAELLARAPPWRGALLVEINGHLADSDALARLHDRLRASPAPPTLEETRVLLLRLLSDGAIDQAYLAWLNMLTPETLADLGLLYNGRFRRPPTNLPFDWELMPVRGAEARVTSAEGGGTLDVEFYDTRVSFAHVRHFLTLPAGDYAFSGVASAEDLRTERGLRWRLACFRGSWAELATTFLLAGAQPPRPFATRFVVPAEGCGAQTLVLELPARVATELQISGAAHYSRLAIERLGP</sequence>
<dbReference type="Proteomes" id="UP000230709">
    <property type="component" value="Chromosome"/>
</dbReference>
<evidence type="ECO:0000313" key="2">
    <source>
        <dbReference type="EMBL" id="ATQ66598.1"/>
    </source>
</evidence>
<name>A0A2D2CV17_METT3</name>
<protein>
    <submittedName>
        <fullName evidence="2">Uncharacterized protein</fullName>
    </submittedName>
</protein>